<organism evidence="2">
    <name type="scientific">Tolypothrix bouteillei VB521301</name>
    <dbReference type="NCBI Taxonomy" id="1479485"/>
    <lineage>
        <taxon>Bacteria</taxon>
        <taxon>Bacillati</taxon>
        <taxon>Cyanobacteriota</taxon>
        <taxon>Cyanophyceae</taxon>
        <taxon>Nostocales</taxon>
        <taxon>Tolypothrichaceae</taxon>
        <taxon>Tolypothrix</taxon>
    </lineage>
</organism>
<dbReference type="PRINTS" id="PR00081">
    <property type="entry name" value="GDHRDH"/>
</dbReference>
<dbReference type="GO" id="GO:0005737">
    <property type="term" value="C:cytoplasm"/>
    <property type="evidence" value="ECO:0007669"/>
    <property type="project" value="TreeGrafter"/>
</dbReference>
<reference evidence="1" key="2">
    <citation type="submission" date="2019-11" db="EMBL/GenBank/DDBJ databases">
        <title>Improved Assembly of Tolypothrix boutellei genome.</title>
        <authorList>
            <person name="Sarangi A.N."/>
            <person name="Mukherjee M."/>
            <person name="Ghosh S."/>
            <person name="Singh D."/>
            <person name="Das A."/>
            <person name="Kant S."/>
            <person name="Prusty A."/>
            <person name="Tripathy S."/>
        </authorList>
    </citation>
    <scope>NUCLEOTIDE SEQUENCE</scope>
    <source>
        <strain evidence="1">VB521301</strain>
    </source>
</reference>
<keyword evidence="3" id="KW-1185">Reference proteome</keyword>
<dbReference type="STRING" id="1479485.DA73_0234370"/>
<dbReference type="CDD" id="cd05233">
    <property type="entry name" value="SDR_c"/>
    <property type="match status" value="1"/>
</dbReference>
<evidence type="ECO:0000313" key="3">
    <source>
        <dbReference type="Proteomes" id="UP000029738"/>
    </source>
</evidence>
<dbReference type="InterPro" id="IPR051468">
    <property type="entry name" value="Fungal_SecMetab_SDRs"/>
</dbReference>
<dbReference type="OrthoDB" id="56744at2"/>
<accession>A0A0C1N4M7</accession>
<dbReference type="InterPro" id="IPR036291">
    <property type="entry name" value="NAD(P)-bd_dom_sf"/>
</dbReference>
<sequence>MNIPPEEVEICLKVLQQISEEPTLIDSHLRFKSLIAKIYKNAKKESRRAIQQQQKEETQKIKAMTAMVQSQRQEQPVAVLPNSGAIQSKLVKPNHCYICKQPYTEIHSFYHMLCPACAELNYRKRSQQTDLTNRVALVTGGRIKIGYQIALRMLRDGARVIITTRFPRDCARRFSLEPDFTQWRSHLQIHGLDLRQIGSVEAFVGYLLDTERTLDIIINNAAQTIKRPLAFYQHLLSQENNPQEILSGEANGLITSKPDSILLETQPQYPGHLLTSNLYFPANTFDADGQQLDTRPVNSWLLKLDEVSTVEMLEVHLVNVVAPFILNSKLKSLLIKSPFQRRFIINVSAMEGQFNRLHKTKYHPHTNMAKAALNMMTRTSAQDYARDGIFMNSVDTGWITDENPYTKKTYLQETRGFYTPLDVVDGMARIYDPIVQGIENSEEPLFGHFLKDYVPYSW</sequence>
<dbReference type="Pfam" id="PF00106">
    <property type="entry name" value="adh_short"/>
    <property type="match status" value="1"/>
</dbReference>
<dbReference type="Gene3D" id="3.40.50.720">
    <property type="entry name" value="NAD(P)-binding Rossmann-like Domain"/>
    <property type="match status" value="2"/>
</dbReference>
<name>A0A0C1N4M7_9CYAN</name>
<comment type="caution">
    <text evidence="2">The sequence shown here is derived from an EMBL/GenBank/DDBJ whole genome shotgun (WGS) entry which is preliminary data.</text>
</comment>
<dbReference type="EMBL" id="JHEG04000001">
    <property type="protein sequence ID" value="KAF3884800.1"/>
    <property type="molecule type" value="Genomic_DNA"/>
</dbReference>
<reference evidence="2" key="1">
    <citation type="journal article" date="2015" name="Genome Announc.">
        <title>Draft Genome Sequence of Tolypothrix boutellei Strain VB521301.</title>
        <authorList>
            <person name="Chandrababunaidu M.M."/>
            <person name="Singh D."/>
            <person name="Sen D."/>
            <person name="Bhan S."/>
            <person name="Das S."/>
            <person name="Gupta A."/>
            <person name="Adhikary S.P."/>
            <person name="Tripathy S."/>
        </authorList>
    </citation>
    <scope>NUCLEOTIDE SEQUENCE</scope>
    <source>
        <strain evidence="2">VB521301</strain>
    </source>
</reference>
<protein>
    <submittedName>
        <fullName evidence="1">SDR family oxidoreductase</fullName>
    </submittedName>
    <submittedName>
        <fullName evidence="2">Short-chain dehydrogenase</fullName>
    </submittedName>
</protein>
<dbReference type="GO" id="GO:0016491">
    <property type="term" value="F:oxidoreductase activity"/>
    <property type="evidence" value="ECO:0007669"/>
    <property type="project" value="TreeGrafter"/>
</dbReference>
<dbReference type="SUPFAM" id="SSF51735">
    <property type="entry name" value="NAD(P)-binding Rossmann-fold domains"/>
    <property type="match status" value="1"/>
</dbReference>
<gene>
    <name evidence="2" type="ORF">DA73_0234370</name>
    <name evidence="1" type="ORF">DA73_0400004540</name>
</gene>
<dbReference type="RefSeq" id="WP_038084287.1">
    <property type="nucleotide sequence ID" value="NZ_JHEG04000001.1"/>
</dbReference>
<dbReference type="PANTHER" id="PTHR43544:SF2">
    <property type="entry name" value="OXIDOREDUCTASE"/>
    <property type="match status" value="1"/>
</dbReference>
<proteinExistence type="predicted"/>
<dbReference type="InterPro" id="IPR002347">
    <property type="entry name" value="SDR_fam"/>
</dbReference>
<dbReference type="PANTHER" id="PTHR43544">
    <property type="entry name" value="SHORT-CHAIN DEHYDROGENASE/REDUCTASE"/>
    <property type="match status" value="1"/>
</dbReference>
<dbReference type="EMBL" id="JHEG02000058">
    <property type="protein sequence ID" value="KIE09582.1"/>
    <property type="molecule type" value="Genomic_DNA"/>
</dbReference>
<dbReference type="AlphaFoldDB" id="A0A0C1N4M7"/>
<evidence type="ECO:0000313" key="1">
    <source>
        <dbReference type="EMBL" id="KAF3884800.1"/>
    </source>
</evidence>
<evidence type="ECO:0000313" key="2">
    <source>
        <dbReference type="EMBL" id="KIE09582.1"/>
    </source>
</evidence>
<dbReference type="Proteomes" id="UP000029738">
    <property type="component" value="Unassembled WGS sequence"/>
</dbReference>